<dbReference type="EnsemblPlants" id="ONIVA06G14520.1">
    <property type="protein sequence ID" value="ONIVA06G14520.1"/>
    <property type="gene ID" value="ONIVA06G14520"/>
</dbReference>
<dbReference type="HOGENOM" id="CLU_1589093_0_0_1"/>
<proteinExistence type="predicted"/>
<evidence type="ECO:0000313" key="2">
    <source>
        <dbReference type="EnsemblPlants" id="ONIVA06G14520.1"/>
    </source>
</evidence>
<organism evidence="2">
    <name type="scientific">Oryza nivara</name>
    <name type="common">Indian wild rice</name>
    <name type="synonym">Oryza sativa f. spontanea</name>
    <dbReference type="NCBI Taxonomy" id="4536"/>
    <lineage>
        <taxon>Eukaryota</taxon>
        <taxon>Viridiplantae</taxon>
        <taxon>Streptophyta</taxon>
        <taxon>Embryophyta</taxon>
        <taxon>Tracheophyta</taxon>
        <taxon>Spermatophyta</taxon>
        <taxon>Magnoliopsida</taxon>
        <taxon>Liliopsida</taxon>
        <taxon>Poales</taxon>
        <taxon>Poaceae</taxon>
        <taxon>BOP clade</taxon>
        <taxon>Oryzoideae</taxon>
        <taxon>Oryzeae</taxon>
        <taxon>Oryzinae</taxon>
        <taxon>Oryza</taxon>
    </lineage>
</organism>
<keyword evidence="3" id="KW-1185">Reference proteome</keyword>
<name>A0A0E0HPS6_ORYNI</name>
<dbReference type="Gramene" id="ONIVA06G14520.1">
    <property type="protein sequence ID" value="ONIVA06G14520.1"/>
    <property type="gene ID" value="ONIVA06G14520"/>
</dbReference>
<evidence type="ECO:0000313" key="3">
    <source>
        <dbReference type="Proteomes" id="UP000006591"/>
    </source>
</evidence>
<dbReference type="AlphaFoldDB" id="A0A0E0HPS6"/>
<protein>
    <submittedName>
        <fullName evidence="2">Uncharacterized protein</fullName>
    </submittedName>
</protein>
<sequence>MPTSLSFLLFSLLSTSKFHSYPPILILILSLLSPLTSLSLSHSLCLLSGRCGERGRQWARTAAGAAGGTELLGGGRISLGRPCDGRAAGDAVDGEGGGSLALSREAPVVASSDDDDEEAAGSGATGPAHVGRIRVAPTDDKEEEARSGTASPVRTRAARATPPPPPTT</sequence>
<reference evidence="2" key="2">
    <citation type="submission" date="2018-04" db="EMBL/GenBank/DDBJ databases">
        <title>OnivRS2 (Oryza nivara Reference Sequence Version 2).</title>
        <authorList>
            <person name="Zhang J."/>
            <person name="Kudrna D."/>
            <person name="Lee S."/>
            <person name="Talag J."/>
            <person name="Rajasekar S."/>
            <person name="Welchert J."/>
            <person name="Hsing Y.-I."/>
            <person name="Wing R.A."/>
        </authorList>
    </citation>
    <scope>NUCLEOTIDE SEQUENCE [LARGE SCALE GENOMIC DNA]</scope>
    <source>
        <strain evidence="2">SL10</strain>
    </source>
</reference>
<accession>A0A0E0HPS6</accession>
<dbReference type="Proteomes" id="UP000006591">
    <property type="component" value="Chromosome 6"/>
</dbReference>
<feature type="region of interest" description="Disordered" evidence="1">
    <location>
        <begin position="84"/>
        <end position="168"/>
    </location>
</feature>
<feature type="compositionally biased region" description="Basic and acidic residues" evidence="1">
    <location>
        <begin position="137"/>
        <end position="146"/>
    </location>
</feature>
<evidence type="ECO:0000256" key="1">
    <source>
        <dbReference type="SAM" id="MobiDB-lite"/>
    </source>
</evidence>
<reference evidence="2" key="1">
    <citation type="submission" date="2015-04" db="UniProtKB">
        <authorList>
            <consortium name="EnsemblPlants"/>
        </authorList>
    </citation>
    <scope>IDENTIFICATION</scope>
    <source>
        <strain evidence="2">SL10</strain>
    </source>
</reference>